<organism evidence="2 3">
    <name type="scientific">Hydnomerulius pinastri MD-312</name>
    <dbReference type="NCBI Taxonomy" id="994086"/>
    <lineage>
        <taxon>Eukaryota</taxon>
        <taxon>Fungi</taxon>
        <taxon>Dikarya</taxon>
        <taxon>Basidiomycota</taxon>
        <taxon>Agaricomycotina</taxon>
        <taxon>Agaricomycetes</taxon>
        <taxon>Agaricomycetidae</taxon>
        <taxon>Boletales</taxon>
        <taxon>Boletales incertae sedis</taxon>
        <taxon>Leucogyrophana</taxon>
    </lineage>
</organism>
<feature type="compositionally biased region" description="Basic and acidic residues" evidence="1">
    <location>
        <begin position="1043"/>
        <end position="1053"/>
    </location>
</feature>
<evidence type="ECO:0000313" key="3">
    <source>
        <dbReference type="Proteomes" id="UP000053820"/>
    </source>
</evidence>
<name>A0A0C9WB59_9AGAM</name>
<feature type="compositionally biased region" description="Acidic residues" evidence="1">
    <location>
        <begin position="170"/>
        <end position="192"/>
    </location>
</feature>
<accession>A0A0C9WB59</accession>
<dbReference type="AlphaFoldDB" id="A0A0C9WB59"/>
<feature type="compositionally biased region" description="Acidic residues" evidence="1">
    <location>
        <begin position="129"/>
        <end position="153"/>
    </location>
</feature>
<feature type="compositionally biased region" description="Polar residues" evidence="1">
    <location>
        <begin position="234"/>
        <end position="244"/>
    </location>
</feature>
<dbReference type="EMBL" id="KN839844">
    <property type="protein sequence ID" value="KIJ65318.1"/>
    <property type="molecule type" value="Genomic_DNA"/>
</dbReference>
<feature type="region of interest" description="Disordered" evidence="1">
    <location>
        <begin position="650"/>
        <end position="692"/>
    </location>
</feature>
<evidence type="ECO:0000313" key="2">
    <source>
        <dbReference type="EMBL" id="KIJ65318.1"/>
    </source>
</evidence>
<feature type="region of interest" description="Disordered" evidence="1">
    <location>
        <begin position="1"/>
        <end position="340"/>
    </location>
</feature>
<keyword evidence="3" id="KW-1185">Reference proteome</keyword>
<feature type="compositionally biased region" description="Basic and acidic residues" evidence="1">
    <location>
        <begin position="1060"/>
        <end position="1073"/>
    </location>
</feature>
<sequence>MPPDRNKSDRSQPKTLRTHSGKPYGAGKVEVVIPPAKPRPKPRPKVPSPPGLSEDEQFERTFNHRVRRSRSLSLPRQDSHTATPPEDPPAPAPSAAQEEELPIPIMNLDEEEHTSDDQDEVEQVVGGDDNADQDDEEEQEQEDDSDEEEEEEERDNKYDDDMPPLKSDTEEGDPSDDPGDYFEQPDADDDEHPNEGGDPPNQYNESNRDEGSNYSSDAQREKAKQRKALEAALTKSTKSANAQKPSKCLNPSGEAPSQRKANQSQKDPKKPTKQSNKEKVGSKGHASTTNSSTRTGETLIVGLDDEEEEEDMRLGGKGGDDDGEAIEGGKKKRRSGGLSDAAHKECEEFGAEVQQKADELAKRLGKSYRTVMSATALTMVNARGPSIWNKHQSWYFANYPIPKGRSLQEHKEKQKAHYEALKSRDADDPDWAAIEEHWEALSGGEDSSPKTSRGRVMSARDAFAKSAAAWSRVKDVLIFGFVLDISGEEAARQASGLFTGSNKIKEILNTHSVDVKNMIDWYTLVLKYGHQVGQGTVPRLRLGKAPDDDARVLMCEPGEPQCERDRRIAPIMIAEKLAECGFTGTNMPWKKLMDHAFKLKFTITHWPVGVPAPGANFSLHDLAADEIHDLVDAYLRCRLGPLYDAEEASQKERVLKKGKGKARANDDDDDEEDEEEEGIEKRQPPPEVQLVPWPEDAIKLMESDPSMKLEVPLFILEDCSYIVTVGDLTTKDKKIASAIKTLRGSAGQRRDTDGSGGHARKKKSSQTTHSHRPPPRTHIPPASPSQSEDERPGRTSRPAGQPTRSQCPPPPPATRTHVHPASPSQSEDERTGRTAHPVGRLASHPACSQRPPPPPPPPPRTHIRPASPAQSEVEDVPLHVPRNSTTGPVHPVNCPSCAHSDQPRPATTTVHESDDELHRRRPRPVVRHRSPPHAQERREWYPHTVKANPPPRRVDKRRRSQATHSGSEEVEQEPSKRVRSAGESSQHLERGCPGSHQHTYEDRFYSSSTNHHRAAQPSKHHPRRPPPLYDHPIAGPSRQSRHHTIEPNEKEWGYEEQDEGGYKDRDWGRTYRR</sequence>
<dbReference type="HOGENOM" id="CLU_287296_0_0_1"/>
<proteinExistence type="predicted"/>
<feature type="compositionally biased region" description="Polar residues" evidence="1">
    <location>
        <begin position="285"/>
        <end position="296"/>
    </location>
</feature>
<feature type="compositionally biased region" description="Basic residues" evidence="1">
    <location>
        <begin position="919"/>
        <end position="931"/>
    </location>
</feature>
<dbReference type="OrthoDB" id="2666400at2759"/>
<feature type="compositionally biased region" description="Basic and acidic residues" evidence="1">
    <location>
        <begin position="266"/>
        <end position="281"/>
    </location>
</feature>
<evidence type="ECO:0000256" key="1">
    <source>
        <dbReference type="SAM" id="MobiDB-lite"/>
    </source>
</evidence>
<feature type="compositionally biased region" description="Acidic residues" evidence="1">
    <location>
        <begin position="666"/>
        <end position="678"/>
    </location>
</feature>
<feature type="compositionally biased region" description="Basic residues" evidence="1">
    <location>
        <begin position="758"/>
        <end position="775"/>
    </location>
</feature>
<reference evidence="2 3" key="1">
    <citation type="submission" date="2014-04" db="EMBL/GenBank/DDBJ databases">
        <title>Evolutionary Origins and Diversification of the Mycorrhizal Mutualists.</title>
        <authorList>
            <consortium name="DOE Joint Genome Institute"/>
            <consortium name="Mycorrhizal Genomics Consortium"/>
            <person name="Kohler A."/>
            <person name="Kuo A."/>
            <person name="Nagy L.G."/>
            <person name="Floudas D."/>
            <person name="Copeland A."/>
            <person name="Barry K.W."/>
            <person name="Cichocki N."/>
            <person name="Veneault-Fourrey C."/>
            <person name="LaButti K."/>
            <person name="Lindquist E.A."/>
            <person name="Lipzen A."/>
            <person name="Lundell T."/>
            <person name="Morin E."/>
            <person name="Murat C."/>
            <person name="Riley R."/>
            <person name="Ohm R."/>
            <person name="Sun H."/>
            <person name="Tunlid A."/>
            <person name="Henrissat B."/>
            <person name="Grigoriev I.V."/>
            <person name="Hibbett D.S."/>
            <person name="Martin F."/>
        </authorList>
    </citation>
    <scope>NUCLEOTIDE SEQUENCE [LARGE SCALE GENOMIC DNA]</scope>
    <source>
        <strain evidence="2 3">MD-312</strain>
    </source>
</reference>
<feature type="region of interest" description="Disordered" evidence="1">
    <location>
        <begin position="741"/>
        <end position="1073"/>
    </location>
</feature>
<feature type="compositionally biased region" description="Acidic residues" evidence="1">
    <location>
        <begin position="108"/>
        <end position="122"/>
    </location>
</feature>
<protein>
    <submittedName>
        <fullName evidence="2">Uncharacterized protein</fullName>
    </submittedName>
</protein>
<feature type="compositionally biased region" description="Basic and acidic residues" evidence="1">
    <location>
        <begin position="1"/>
        <end position="12"/>
    </location>
</feature>
<dbReference type="Proteomes" id="UP000053820">
    <property type="component" value="Unassembled WGS sequence"/>
</dbReference>
<feature type="compositionally biased region" description="Basic residues" evidence="1">
    <location>
        <begin position="1010"/>
        <end position="1024"/>
    </location>
</feature>
<feature type="compositionally biased region" description="Pro residues" evidence="1">
    <location>
        <begin position="850"/>
        <end position="860"/>
    </location>
</feature>
<gene>
    <name evidence="2" type="ORF">HYDPIDRAFT_28029</name>
</gene>